<reference evidence="7 8" key="1">
    <citation type="submission" date="2014-03" db="EMBL/GenBank/DDBJ databases">
        <title>Draft Genome Sequence of Actibacterium mucosum KCTC 23349, a Marine Alphaproteobacterium with Complex Ionic Requirements Isolated from Mediterranean Seawater at Malvarrosa Beach, Valencia, Spain.</title>
        <authorList>
            <person name="Arahal D.R."/>
            <person name="Shao Z."/>
            <person name="Lai Q."/>
            <person name="Pujalte M.J."/>
        </authorList>
    </citation>
    <scope>NUCLEOTIDE SEQUENCE [LARGE SCALE GENOMIC DNA]</scope>
    <source>
        <strain evidence="7 8">KCTC 23349</strain>
    </source>
</reference>
<dbReference type="RefSeq" id="WP_035261680.1">
    <property type="nucleotide sequence ID" value="NZ_JFKE01000008.1"/>
</dbReference>
<dbReference type="InterPro" id="IPR003439">
    <property type="entry name" value="ABC_transporter-like_ATP-bd"/>
</dbReference>
<proteinExistence type="inferred from homology"/>
<dbReference type="EMBL" id="JFKE01000008">
    <property type="protein sequence ID" value="KAJ54382.1"/>
    <property type="molecule type" value="Genomic_DNA"/>
</dbReference>
<dbReference type="GO" id="GO:0015658">
    <property type="term" value="F:branched-chain amino acid transmembrane transporter activity"/>
    <property type="evidence" value="ECO:0007669"/>
    <property type="project" value="TreeGrafter"/>
</dbReference>
<dbReference type="PROSITE" id="PS50893">
    <property type="entry name" value="ABC_TRANSPORTER_2"/>
    <property type="match status" value="1"/>
</dbReference>
<dbReference type="OrthoDB" id="9806149at2"/>
<evidence type="ECO:0000256" key="5">
    <source>
        <dbReference type="ARBA" id="ARBA00022970"/>
    </source>
</evidence>
<gene>
    <name evidence="7" type="ORF">ACMU_18315</name>
</gene>
<keyword evidence="4" id="KW-0067">ATP-binding</keyword>
<dbReference type="AlphaFoldDB" id="A0A037ZE43"/>
<evidence type="ECO:0000256" key="4">
    <source>
        <dbReference type="ARBA" id="ARBA00022840"/>
    </source>
</evidence>
<dbReference type="SUPFAM" id="SSF52540">
    <property type="entry name" value="P-loop containing nucleoside triphosphate hydrolases"/>
    <property type="match status" value="1"/>
</dbReference>
<dbReference type="PANTHER" id="PTHR43820">
    <property type="entry name" value="HIGH-AFFINITY BRANCHED-CHAIN AMINO ACID TRANSPORT ATP-BINDING PROTEIN LIVF"/>
    <property type="match status" value="1"/>
</dbReference>
<dbReference type="Proteomes" id="UP000026249">
    <property type="component" value="Unassembled WGS sequence"/>
</dbReference>
<dbReference type="SMART" id="SM00382">
    <property type="entry name" value="AAA"/>
    <property type="match status" value="1"/>
</dbReference>
<sequence length="237" mass="25466">MTTTMLSAQGLCSYYGLSQVLFDMSLSVERGETLALLGRNGAGKSTTMKSLMGVLKPARGATQYGGKTISGWRPERVARAGVGYVPEDRQVFAELTVEDNLLMGAKAGTKGQRDWTLERIYDTFPMLTPLKSRQAGLLSGGEQQMLSLARTLMGNPDLLLLDEPSEGLAPLIVEQIGHVLKDLRAGGLTIVLAEQNMRFCLDLATNAVVIDHGTAVFSGAIDALMADQALIDKYLSV</sequence>
<dbReference type="InterPro" id="IPR017871">
    <property type="entry name" value="ABC_transporter-like_CS"/>
</dbReference>
<evidence type="ECO:0000259" key="6">
    <source>
        <dbReference type="PROSITE" id="PS50893"/>
    </source>
</evidence>
<dbReference type="Gene3D" id="3.40.50.300">
    <property type="entry name" value="P-loop containing nucleotide triphosphate hydrolases"/>
    <property type="match status" value="1"/>
</dbReference>
<dbReference type="Pfam" id="PF00005">
    <property type="entry name" value="ABC_tran"/>
    <property type="match status" value="1"/>
</dbReference>
<keyword evidence="8" id="KW-1185">Reference proteome</keyword>
<comment type="similarity">
    <text evidence="1">Belongs to the ABC transporter superfamily.</text>
</comment>
<evidence type="ECO:0000313" key="8">
    <source>
        <dbReference type="Proteomes" id="UP000026249"/>
    </source>
</evidence>
<evidence type="ECO:0000256" key="3">
    <source>
        <dbReference type="ARBA" id="ARBA00022741"/>
    </source>
</evidence>
<organism evidence="7 8">
    <name type="scientific">Actibacterium mucosum KCTC 23349</name>
    <dbReference type="NCBI Taxonomy" id="1454373"/>
    <lineage>
        <taxon>Bacteria</taxon>
        <taxon>Pseudomonadati</taxon>
        <taxon>Pseudomonadota</taxon>
        <taxon>Alphaproteobacteria</taxon>
        <taxon>Rhodobacterales</taxon>
        <taxon>Roseobacteraceae</taxon>
        <taxon>Actibacterium</taxon>
    </lineage>
</organism>
<dbReference type="GO" id="GO:0015807">
    <property type="term" value="P:L-amino acid transport"/>
    <property type="evidence" value="ECO:0007669"/>
    <property type="project" value="TreeGrafter"/>
</dbReference>
<dbReference type="GO" id="GO:0005524">
    <property type="term" value="F:ATP binding"/>
    <property type="evidence" value="ECO:0007669"/>
    <property type="project" value="UniProtKB-KW"/>
</dbReference>
<accession>A0A037ZE43</accession>
<dbReference type="STRING" id="1454373.ACMU_18315"/>
<dbReference type="PANTHER" id="PTHR43820:SF2">
    <property type="entry name" value="ABC TRANSPORTER ATP-BINDING PROTEIN"/>
    <property type="match status" value="1"/>
</dbReference>
<evidence type="ECO:0000313" key="7">
    <source>
        <dbReference type="EMBL" id="KAJ54382.1"/>
    </source>
</evidence>
<protein>
    <submittedName>
        <fullName evidence="7">ABC transporter</fullName>
    </submittedName>
</protein>
<dbReference type="PROSITE" id="PS00211">
    <property type="entry name" value="ABC_TRANSPORTER_1"/>
    <property type="match status" value="1"/>
</dbReference>
<comment type="caution">
    <text evidence="7">The sequence shown here is derived from an EMBL/GenBank/DDBJ whole genome shotgun (WGS) entry which is preliminary data.</text>
</comment>
<dbReference type="InterPro" id="IPR003593">
    <property type="entry name" value="AAA+_ATPase"/>
</dbReference>
<keyword evidence="2" id="KW-0813">Transport</keyword>
<feature type="domain" description="ABC transporter" evidence="6">
    <location>
        <begin position="6"/>
        <end position="237"/>
    </location>
</feature>
<name>A0A037ZE43_9RHOB</name>
<keyword evidence="3" id="KW-0547">Nucleotide-binding</keyword>
<evidence type="ECO:0000256" key="2">
    <source>
        <dbReference type="ARBA" id="ARBA00022448"/>
    </source>
</evidence>
<dbReference type="CDD" id="cd03224">
    <property type="entry name" value="ABC_TM1139_LivF_branched"/>
    <property type="match status" value="1"/>
</dbReference>
<dbReference type="GO" id="GO:0016887">
    <property type="term" value="F:ATP hydrolysis activity"/>
    <property type="evidence" value="ECO:0007669"/>
    <property type="project" value="InterPro"/>
</dbReference>
<dbReference type="InterPro" id="IPR052156">
    <property type="entry name" value="BCAA_Transport_ATP-bd_LivF"/>
</dbReference>
<keyword evidence="5" id="KW-0029">Amino-acid transport</keyword>
<dbReference type="InterPro" id="IPR027417">
    <property type="entry name" value="P-loop_NTPase"/>
</dbReference>
<evidence type="ECO:0000256" key="1">
    <source>
        <dbReference type="ARBA" id="ARBA00005417"/>
    </source>
</evidence>